<evidence type="ECO:0000313" key="1">
    <source>
        <dbReference type="EMBL" id="CDM60551.1"/>
    </source>
</evidence>
<keyword evidence="1" id="KW-0614">Plasmid</keyword>
<dbReference type="AlphaFoldDB" id="W6S2A7"/>
<proteinExistence type="predicted"/>
<comment type="caution">
    <text evidence="1">The sequence shown here is derived from an EMBL/GenBank/DDBJ whole genome shotgun (WGS) entry which is preliminary data.</text>
</comment>
<organism evidence="1 2">
    <name type="scientific">Rhizobium favelukesii</name>
    <dbReference type="NCBI Taxonomy" id="348824"/>
    <lineage>
        <taxon>Bacteria</taxon>
        <taxon>Pseudomonadati</taxon>
        <taxon>Pseudomonadota</taxon>
        <taxon>Alphaproteobacteria</taxon>
        <taxon>Hyphomicrobiales</taxon>
        <taxon>Rhizobiaceae</taxon>
        <taxon>Rhizobium/Agrobacterium group</taxon>
        <taxon>Rhizobium</taxon>
    </lineage>
</organism>
<accession>W6S2A7</accession>
<reference evidence="1" key="1">
    <citation type="submission" date="2013-11" db="EMBL/GenBank/DDBJ databases">
        <title>Draft genome sequence of the broad-host-range Rhizobium sp. LPU83 strain, a member of the low-genetic diversity Oregon-like Rhizobium sp. group.</title>
        <authorList>
            <person name="Wibberg D."/>
            <person name="Puehler A."/>
            <person name="Schlueter A."/>
        </authorList>
    </citation>
    <scope>NUCLEOTIDE SEQUENCE [LARGE SCALE GENOMIC DNA]</scope>
    <source>
        <strain evidence="1">LPU83</strain>
        <plasmid evidence="1">pLPU83b</plasmid>
    </source>
</reference>
<dbReference type="Proteomes" id="UP000019443">
    <property type="component" value="Unassembled WGS sequence"/>
</dbReference>
<evidence type="ECO:0000313" key="2">
    <source>
        <dbReference type="Proteomes" id="UP000019443"/>
    </source>
</evidence>
<protein>
    <submittedName>
        <fullName evidence="1">Uncharacterized protein</fullName>
    </submittedName>
</protein>
<dbReference type="InterPro" id="IPR029039">
    <property type="entry name" value="Flavoprotein-like_sf"/>
</dbReference>
<dbReference type="SUPFAM" id="SSF52218">
    <property type="entry name" value="Flavoproteins"/>
    <property type="match status" value="1"/>
</dbReference>
<sequence length="75" mass="7931">MKILGLSGNVKQPSRTASLVEAIVSIATSKLGLDGQTIELVDAARDGNIRNLDPICRSLDDPENLRRALSSLSGV</sequence>
<dbReference type="Gene3D" id="3.40.50.360">
    <property type="match status" value="1"/>
</dbReference>
<dbReference type="EMBL" id="CBYB010000057">
    <property type="protein sequence ID" value="CDM60551.1"/>
    <property type="molecule type" value="Genomic_DNA"/>
</dbReference>
<keyword evidence="2" id="KW-1185">Reference proteome</keyword>
<geneLocation type="plasmid" evidence="1">
    <name>pLPU83b</name>
</geneLocation>
<gene>
    <name evidence="1" type="ORF">LPU83_pLPU83b_0571</name>
</gene>
<name>W6S2A7_9HYPH</name>